<keyword evidence="1" id="KW-0677">Repeat</keyword>
<organism evidence="5 6">
    <name type="scientific">Rhodotorula graminis (strain WP1)</name>
    <dbReference type="NCBI Taxonomy" id="578459"/>
    <lineage>
        <taxon>Eukaryota</taxon>
        <taxon>Fungi</taxon>
        <taxon>Dikarya</taxon>
        <taxon>Basidiomycota</taxon>
        <taxon>Pucciniomycotina</taxon>
        <taxon>Microbotryomycetes</taxon>
        <taxon>Sporidiobolales</taxon>
        <taxon>Sporidiobolaceae</taxon>
        <taxon>Rhodotorula</taxon>
    </lineage>
</organism>
<dbReference type="GO" id="GO:0005634">
    <property type="term" value="C:nucleus"/>
    <property type="evidence" value="ECO:0007669"/>
    <property type="project" value="TreeGrafter"/>
</dbReference>
<name>A0A194S275_RHOGW</name>
<keyword evidence="2" id="KW-0802">TPR repeat</keyword>
<dbReference type="PANTHER" id="PTHR46035">
    <property type="entry name" value="TETRATRICOPEPTIDE REPEAT PROTEIN 4"/>
    <property type="match status" value="1"/>
</dbReference>
<evidence type="ECO:0000256" key="3">
    <source>
        <dbReference type="SAM" id="MobiDB-lite"/>
    </source>
</evidence>
<dbReference type="GeneID" id="28977387"/>
<feature type="domain" description="Cns1/TTC4 wheel" evidence="4">
    <location>
        <begin position="301"/>
        <end position="413"/>
    </location>
</feature>
<dbReference type="GO" id="GO:0005829">
    <property type="term" value="C:cytosol"/>
    <property type="evidence" value="ECO:0007669"/>
    <property type="project" value="TreeGrafter"/>
</dbReference>
<dbReference type="RefSeq" id="XP_018270751.1">
    <property type="nucleotide sequence ID" value="XM_018416939.1"/>
</dbReference>
<dbReference type="SUPFAM" id="SSF48452">
    <property type="entry name" value="TPR-like"/>
    <property type="match status" value="1"/>
</dbReference>
<dbReference type="InterPro" id="IPR044059">
    <property type="entry name" value="Csn1/TTC4_wheel"/>
</dbReference>
<accession>A0A194S275</accession>
<evidence type="ECO:0000256" key="2">
    <source>
        <dbReference type="ARBA" id="ARBA00022803"/>
    </source>
</evidence>
<protein>
    <recommendedName>
        <fullName evidence="4">Cns1/TTC4 wheel domain-containing protein</fullName>
    </recommendedName>
</protein>
<feature type="compositionally biased region" description="Pro residues" evidence="3">
    <location>
        <begin position="449"/>
        <end position="464"/>
    </location>
</feature>
<dbReference type="Pfam" id="PF18972">
    <property type="entry name" value="Wheel"/>
    <property type="match status" value="1"/>
</dbReference>
<dbReference type="STRING" id="578459.A0A194S275"/>
<sequence>MATLQDAVAAPPPANPDDILAGFDAVPLFMKSLPEELGGTAKQREIKEGETNPSDTLAALQALAYDGDPSEIAENFRNQGNDLFKRRKFRDAIGFYTRALDEVGKDLSIEERRTLWSNRAAANLELGNNGATLRDCSQVLAQTNASYPDPPSDASHRTTMKALLRSARALSALDKLAEALDALSRLALLEKELGEEDKDVGKKWRDEVEKKVEARRRREAEKAEKERRKTLGDAALVLALTQRGVVFPRPTAKKALFANCPTDVTPPHFDPDIMPVASLPSIPLVAPSPLPADYAPWQPAPPETPLVFPVFLLLPLASPPTRDLIMAFPEQATFGDALESMDQDPQSVQLYLATRRGRVLKIGAKLTLGKVLAAAGKVKEGEQADGWELKEGWAFEMVGVPKDERGEEWIQGWKKEPDSTSPHHHLHRVVAFLQPVLVCLRQPVTSQVPHPPPVTPTPSPPAPPSSRSHALSSSPESPKPFSTPAPTSRLVDRTRISNPSLATATSLDLP</sequence>
<feature type="compositionally biased region" description="Low complexity" evidence="3">
    <location>
        <begin position="465"/>
        <end position="476"/>
    </location>
</feature>
<dbReference type="Proteomes" id="UP000053890">
    <property type="component" value="Unassembled WGS sequence"/>
</dbReference>
<keyword evidence="6" id="KW-1185">Reference proteome</keyword>
<dbReference type="GO" id="GO:0051879">
    <property type="term" value="F:Hsp90 protein binding"/>
    <property type="evidence" value="ECO:0007669"/>
    <property type="project" value="InterPro"/>
</dbReference>
<proteinExistence type="predicted"/>
<feature type="compositionally biased region" description="Polar residues" evidence="3">
    <location>
        <begin position="496"/>
        <end position="510"/>
    </location>
</feature>
<evidence type="ECO:0000259" key="4">
    <source>
        <dbReference type="Pfam" id="PF18972"/>
    </source>
</evidence>
<dbReference type="OMA" id="WRAAQCA"/>
<feature type="region of interest" description="Disordered" evidence="3">
    <location>
        <begin position="447"/>
        <end position="510"/>
    </location>
</feature>
<dbReference type="GO" id="GO:0006457">
    <property type="term" value="P:protein folding"/>
    <property type="evidence" value="ECO:0007669"/>
    <property type="project" value="TreeGrafter"/>
</dbReference>
<dbReference type="InterPro" id="IPR011990">
    <property type="entry name" value="TPR-like_helical_dom_sf"/>
</dbReference>
<evidence type="ECO:0000313" key="6">
    <source>
        <dbReference type="Proteomes" id="UP000053890"/>
    </source>
</evidence>
<dbReference type="Gene3D" id="1.25.40.10">
    <property type="entry name" value="Tetratricopeptide repeat domain"/>
    <property type="match status" value="1"/>
</dbReference>
<gene>
    <name evidence="5" type="ORF">RHOBADRAFT_53657</name>
</gene>
<dbReference type="AlphaFoldDB" id="A0A194S275"/>
<reference evidence="5 6" key="1">
    <citation type="journal article" date="2015" name="Front. Microbiol.">
        <title>Genome sequence of the plant growth promoting endophytic yeast Rhodotorula graminis WP1.</title>
        <authorList>
            <person name="Firrincieli A."/>
            <person name="Otillar R."/>
            <person name="Salamov A."/>
            <person name="Schmutz J."/>
            <person name="Khan Z."/>
            <person name="Redman R.S."/>
            <person name="Fleck N.D."/>
            <person name="Lindquist E."/>
            <person name="Grigoriev I.V."/>
            <person name="Doty S.L."/>
        </authorList>
    </citation>
    <scope>NUCLEOTIDE SEQUENCE [LARGE SCALE GENOMIC DNA]</scope>
    <source>
        <strain evidence="5 6">WP1</strain>
    </source>
</reference>
<evidence type="ECO:0000256" key="1">
    <source>
        <dbReference type="ARBA" id="ARBA00022737"/>
    </source>
</evidence>
<dbReference type="GO" id="GO:0030544">
    <property type="term" value="F:Hsp70 protein binding"/>
    <property type="evidence" value="ECO:0007669"/>
    <property type="project" value="TreeGrafter"/>
</dbReference>
<dbReference type="OrthoDB" id="1724687at2759"/>
<evidence type="ECO:0000313" key="5">
    <source>
        <dbReference type="EMBL" id="KPV74702.1"/>
    </source>
</evidence>
<dbReference type="EMBL" id="KQ474079">
    <property type="protein sequence ID" value="KPV74702.1"/>
    <property type="molecule type" value="Genomic_DNA"/>
</dbReference>
<dbReference type="PANTHER" id="PTHR46035:SF1">
    <property type="entry name" value="TETRATRICOPEPTIDE REPEAT PROTEIN 4"/>
    <property type="match status" value="1"/>
</dbReference>